<dbReference type="AlphaFoldDB" id="A0A4Y3HU87"/>
<dbReference type="PANTHER" id="PTHR43792:SF1">
    <property type="entry name" value="N-ACETYLTRANSFERASE DOMAIN-CONTAINING PROTEIN"/>
    <property type="match status" value="1"/>
</dbReference>
<evidence type="ECO:0000313" key="3">
    <source>
        <dbReference type="Proteomes" id="UP000318717"/>
    </source>
</evidence>
<dbReference type="InterPro" id="IPR016181">
    <property type="entry name" value="Acyl_CoA_acyltransferase"/>
</dbReference>
<organism evidence="2 3">
    <name type="scientific">Vibrio inusitatus NBRC 102082</name>
    <dbReference type="NCBI Taxonomy" id="1219070"/>
    <lineage>
        <taxon>Bacteria</taxon>
        <taxon>Pseudomonadati</taxon>
        <taxon>Pseudomonadota</taxon>
        <taxon>Gammaproteobacteria</taxon>
        <taxon>Vibrionales</taxon>
        <taxon>Vibrionaceae</taxon>
        <taxon>Vibrio</taxon>
    </lineage>
</organism>
<dbReference type="Pfam" id="PF13302">
    <property type="entry name" value="Acetyltransf_3"/>
    <property type="match status" value="1"/>
</dbReference>
<reference evidence="2 3" key="1">
    <citation type="submission" date="2019-06" db="EMBL/GenBank/DDBJ databases">
        <title>Whole genome shotgun sequence of Vibrio inusitatus NBRC 102082.</title>
        <authorList>
            <person name="Hosoyama A."/>
            <person name="Uohara A."/>
            <person name="Ohji S."/>
            <person name="Ichikawa N."/>
        </authorList>
    </citation>
    <scope>NUCLEOTIDE SEQUENCE [LARGE SCALE GENOMIC DNA]</scope>
    <source>
        <strain evidence="2 3">NBRC 102082</strain>
    </source>
</reference>
<dbReference type="InterPro" id="IPR000182">
    <property type="entry name" value="GNAT_dom"/>
</dbReference>
<comment type="caution">
    <text evidence="2">The sequence shown here is derived from an EMBL/GenBank/DDBJ whole genome shotgun (WGS) entry which is preliminary data.</text>
</comment>
<accession>A0A4Y3HU87</accession>
<sequence length="184" mass="21039">MILDTPRLLLRAWKPTDFDAFVQMNLSPEVMRFFPDTLTPIQSVESARRLSEELNSLGWGMWAIECKRTHQFVGMVGLQKRSAEDGILDIPFVEIAWRLKTAFWGQGMAPEAASIVLAHAFTQLQFDTIYSLTALSNLPSQRVMQKIGMHNTGKDFQHPKLNVDSPLSWHCLYKVTQSQWSNSR</sequence>
<dbReference type="PROSITE" id="PS51186">
    <property type="entry name" value="GNAT"/>
    <property type="match status" value="1"/>
</dbReference>
<gene>
    <name evidence="2" type="primary">guaA</name>
    <name evidence="2" type="ORF">VIN01S_14220</name>
</gene>
<dbReference type="Proteomes" id="UP000318717">
    <property type="component" value="Unassembled WGS sequence"/>
</dbReference>
<dbReference type="GO" id="GO:0016747">
    <property type="term" value="F:acyltransferase activity, transferring groups other than amino-acyl groups"/>
    <property type="evidence" value="ECO:0007669"/>
    <property type="project" value="InterPro"/>
</dbReference>
<dbReference type="Gene3D" id="3.40.630.30">
    <property type="match status" value="1"/>
</dbReference>
<dbReference type="OrthoDB" id="9801656at2"/>
<dbReference type="EMBL" id="BJLF01000005">
    <property type="protein sequence ID" value="GEA50618.1"/>
    <property type="molecule type" value="Genomic_DNA"/>
</dbReference>
<dbReference type="PANTHER" id="PTHR43792">
    <property type="entry name" value="GNAT FAMILY, PUTATIVE (AFU_ORTHOLOGUE AFUA_3G00765)-RELATED-RELATED"/>
    <property type="match status" value="1"/>
</dbReference>
<proteinExistence type="predicted"/>
<keyword evidence="3" id="KW-1185">Reference proteome</keyword>
<name>A0A4Y3HU87_9VIBR</name>
<feature type="domain" description="N-acetyltransferase" evidence="1">
    <location>
        <begin position="8"/>
        <end position="178"/>
    </location>
</feature>
<evidence type="ECO:0000259" key="1">
    <source>
        <dbReference type="PROSITE" id="PS51186"/>
    </source>
</evidence>
<dbReference type="RefSeq" id="WP_141344982.1">
    <property type="nucleotide sequence ID" value="NZ_BJLF01000005.1"/>
</dbReference>
<protein>
    <submittedName>
        <fullName evidence="2">N-acetyltransferase</fullName>
    </submittedName>
</protein>
<evidence type="ECO:0000313" key="2">
    <source>
        <dbReference type="EMBL" id="GEA50618.1"/>
    </source>
</evidence>
<keyword evidence="2" id="KW-0808">Transferase</keyword>
<dbReference type="SUPFAM" id="SSF55729">
    <property type="entry name" value="Acyl-CoA N-acyltransferases (Nat)"/>
    <property type="match status" value="1"/>
</dbReference>
<dbReference type="InterPro" id="IPR051531">
    <property type="entry name" value="N-acetyltransferase"/>
</dbReference>